<protein>
    <submittedName>
        <fullName evidence="2">Uncharacterized protein</fullName>
    </submittedName>
</protein>
<feature type="transmembrane region" description="Helical" evidence="1">
    <location>
        <begin position="35"/>
        <end position="57"/>
    </location>
</feature>
<gene>
    <name evidence="2" type="ORF">LCGC14_2525620</name>
</gene>
<evidence type="ECO:0000313" key="2">
    <source>
        <dbReference type="EMBL" id="KKL13449.1"/>
    </source>
</evidence>
<comment type="caution">
    <text evidence="2">The sequence shown here is derived from an EMBL/GenBank/DDBJ whole genome shotgun (WGS) entry which is preliminary data.</text>
</comment>
<evidence type="ECO:0000256" key="1">
    <source>
        <dbReference type="SAM" id="Phobius"/>
    </source>
</evidence>
<organism evidence="2">
    <name type="scientific">marine sediment metagenome</name>
    <dbReference type="NCBI Taxonomy" id="412755"/>
    <lineage>
        <taxon>unclassified sequences</taxon>
        <taxon>metagenomes</taxon>
        <taxon>ecological metagenomes</taxon>
    </lineage>
</organism>
<reference evidence="2" key="1">
    <citation type="journal article" date="2015" name="Nature">
        <title>Complex archaea that bridge the gap between prokaryotes and eukaryotes.</title>
        <authorList>
            <person name="Spang A."/>
            <person name="Saw J.H."/>
            <person name="Jorgensen S.L."/>
            <person name="Zaremba-Niedzwiedzka K."/>
            <person name="Martijn J."/>
            <person name="Lind A.E."/>
            <person name="van Eijk R."/>
            <person name="Schleper C."/>
            <person name="Guy L."/>
            <person name="Ettema T.J."/>
        </authorList>
    </citation>
    <scope>NUCLEOTIDE SEQUENCE</scope>
</reference>
<dbReference type="EMBL" id="LAZR01040850">
    <property type="protein sequence ID" value="KKL13449.1"/>
    <property type="molecule type" value="Genomic_DNA"/>
</dbReference>
<keyword evidence="1" id="KW-0812">Transmembrane</keyword>
<sequence>MKKGTVVWNGVSDRKLSREKLLKALRQSVKEGERWCWVSIILGFTLLVSLMGLLTILGRVYGWEG</sequence>
<keyword evidence="1" id="KW-1133">Transmembrane helix</keyword>
<name>A0A0F9AV30_9ZZZZ</name>
<accession>A0A0F9AV30</accession>
<keyword evidence="1" id="KW-0472">Membrane</keyword>
<dbReference type="AlphaFoldDB" id="A0A0F9AV30"/>
<proteinExistence type="predicted"/>